<feature type="transmembrane region" description="Helical" evidence="7">
    <location>
        <begin position="253"/>
        <end position="275"/>
    </location>
</feature>
<feature type="transmembrane region" description="Helical" evidence="7">
    <location>
        <begin position="6"/>
        <end position="27"/>
    </location>
</feature>
<comment type="subcellular location">
    <subcellularLocation>
        <location evidence="1">Membrane</location>
        <topology evidence="1">Multi-pass membrane protein</topology>
    </subcellularLocation>
</comment>
<keyword evidence="3 7" id="KW-0812">Transmembrane</keyword>
<evidence type="ECO:0000256" key="6">
    <source>
        <dbReference type="SAM" id="MobiDB-lite"/>
    </source>
</evidence>
<dbReference type="Pfam" id="PF03741">
    <property type="entry name" value="TerC"/>
    <property type="match status" value="1"/>
</dbReference>
<keyword evidence="4 7" id="KW-1133">Transmembrane helix</keyword>
<sequence>MEITGLQWGITLALILGLLAYDFFFHVRKPHEPTIKEAAIWSAVYVGIALLFGLVILWMDGLQLTAEYYGGYITEKALSVDNLFVFLIIIASFKVPRADQQKVLLFGIVFALIARTVFIFIGAAAINAFSWVFYLFGLILIYTAGKLIKGEVTDSESDEADNFVVRLAKKLLPTTDYYDGDKLFTIENGKKVMTPMLLVMVAIGGTDILFALDSIPAIFGLTQEPYIVFTATAFSLMGLRQLYFLIDGLLDRLIYLSWGLSLILLFIGIKLMLHALHENTLSFINDGQHVPVAEIGIGTSLTVIISILVITVLASLFSPKGRALRIIQKTQDLSEKYLALPKDAPAEDRNRISTKIAELTQQFPKISEKHKEDLIDSRAKFRKMVETVHGQQSEFESTGEVKTPSPDLNQEDVESAAPTATVQPTGKAADGNGPEGHSSGGSSSVR</sequence>
<keyword evidence="9" id="KW-1185">Reference proteome</keyword>
<dbReference type="EMBL" id="BAABLN010000008">
    <property type="protein sequence ID" value="GAA4692511.1"/>
    <property type="molecule type" value="Genomic_DNA"/>
</dbReference>
<feature type="transmembrane region" description="Helical" evidence="7">
    <location>
        <begin position="225"/>
        <end position="246"/>
    </location>
</feature>
<dbReference type="InterPro" id="IPR022369">
    <property type="entry name" value="Integral_membrane_TerC_rswitch"/>
</dbReference>
<dbReference type="RefSeq" id="WP_303382955.1">
    <property type="nucleotide sequence ID" value="NZ_BAABLN010000008.1"/>
</dbReference>
<feature type="transmembrane region" description="Helical" evidence="7">
    <location>
        <begin position="39"/>
        <end position="59"/>
    </location>
</feature>
<dbReference type="Proteomes" id="UP001501446">
    <property type="component" value="Unassembled WGS sequence"/>
</dbReference>
<evidence type="ECO:0000256" key="7">
    <source>
        <dbReference type="SAM" id="Phobius"/>
    </source>
</evidence>
<evidence type="ECO:0000256" key="2">
    <source>
        <dbReference type="ARBA" id="ARBA00007511"/>
    </source>
</evidence>
<evidence type="ECO:0000256" key="4">
    <source>
        <dbReference type="ARBA" id="ARBA00022989"/>
    </source>
</evidence>
<feature type="compositionally biased region" description="Low complexity" evidence="6">
    <location>
        <begin position="431"/>
        <end position="446"/>
    </location>
</feature>
<dbReference type="PANTHER" id="PTHR30238">
    <property type="entry name" value="MEMBRANE BOUND PREDICTED REDOX MODULATOR"/>
    <property type="match status" value="1"/>
</dbReference>
<dbReference type="InterPro" id="IPR005496">
    <property type="entry name" value="Integral_membrane_TerC"/>
</dbReference>
<proteinExistence type="inferred from homology"/>
<reference evidence="9" key="1">
    <citation type="journal article" date="2019" name="Int. J. Syst. Evol. Microbiol.">
        <title>The Global Catalogue of Microorganisms (GCM) 10K type strain sequencing project: providing services to taxonomists for standard genome sequencing and annotation.</title>
        <authorList>
            <consortium name="The Broad Institute Genomics Platform"/>
            <consortium name="The Broad Institute Genome Sequencing Center for Infectious Disease"/>
            <person name="Wu L."/>
            <person name="Ma J."/>
        </authorList>
    </citation>
    <scope>NUCLEOTIDE SEQUENCE [LARGE SCALE GENOMIC DNA]</scope>
    <source>
        <strain evidence="9">JCM 18958</strain>
    </source>
</reference>
<feature type="transmembrane region" description="Helical" evidence="7">
    <location>
        <begin position="131"/>
        <end position="148"/>
    </location>
</feature>
<comment type="caution">
    <text evidence="8">The sequence shown here is derived from an EMBL/GenBank/DDBJ whole genome shotgun (WGS) entry which is preliminary data.</text>
</comment>
<keyword evidence="5 7" id="KW-0472">Membrane</keyword>
<comment type="similarity">
    <text evidence="2">Belongs to the TerC family.</text>
</comment>
<gene>
    <name evidence="8" type="ORF">GCM10025781_07180</name>
</gene>
<protein>
    <submittedName>
        <fullName evidence="8">TerC/Alx family metal homeostasis membrane protein</fullName>
    </submittedName>
</protein>
<dbReference type="NCBIfam" id="TIGR03718">
    <property type="entry name" value="R_switched_Alx"/>
    <property type="match status" value="1"/>
</dbReference>
<feature type="transmembrane region" description="Helical" evidence="7">
    <location>
        <begin position="295"/>
        <end position="317"/>
    </location>
</feature>
<feature type="region of interest" description="Disordered" evidence="6">
    <location>
        <begin position="386"/>
        <end position="446"/>
    </location>
</feature>
<evidence type="ECO:0000256" key="3">
    <source>
        <dbReference type="ARBA" id="ARBA00022692"/>
    </source>
</evidence>
<accession>A0ABP8WMW6</accession>
<name>A0ABP8WMW6_9MICC</name>
<evidence type="ECO:0000313" key="9">
    <source>
        <dbReference type="Proteomes" id="UP001501446"/>
    </source>
</evidence>
<evidence type="ECO:0000313" key="8">
    <source>
        <dbReference type="EMBL" id="GAA4692511.1"/>
    </source>
</evidence>
<organism evidence="8 9">
    <name type="scientific">Kocuria gwangalliensis</name>
    <dbReference type="NCBI Taxonomy" id="501592"/>
    <lineage>
        <taxon>Bacteria</taxon>
        <taxon>Bacillati</taxon>
        <taxon>Actinomycetota</taxon>
        <taxon>Actinomycetes</taxon>
        <taxon>Micrococcales</taxon>
        <taxon>Micrococcaceae</taxon>
        <taxon>Kocuria</taxon>
    </lineage>
</organism>
<feature type="transmembrane region" description="Helical" evidence="7">
    <location>
        <begin position="197"/>
        <end position="219"/>
    </location>
</feature>
<feature type="transmembrane region" description="Helical" evidence="7">
    <location>
        <begin position="103"/>
        <end position="125"/>
    </location>
</feature>
<dbReference type="PANTHER" id="PTHR30238:SF0">
    <property type="entry name" value="THYLAKOID MEMBRANE PROTEIN TERC, CHLOROPLASTIC"/>
    <property type="match status" value="1"/>
</dbReference>
<evidence type="ECO:0000256" key="5">
    <source>
        <dbReference type="ARBA" id="ARBA00023136"/>
    </source>
</evidence>
<evidence type="ECO:0000256" key="1">
    <source>
        <dbReference type="ARBA" id="ARBA00004141"/>
    </source>
</evidence>
<feature type="transmembrane region" description="Helical" evidence="7">
    <location>
        <begin position="79"/>
        <end position="96"/>
    </location>
</feature>